<dbReference type="Gene3D" id="1.10.490.10">
    <property type="entry name" value="Globins"/>
    <property type="match status" value="1"/>
</dbReference>
<reference evidence="2 3" key="1">
    <citation type="submission" date="2019-03" db="EMBL/GenBank/DDBJ databases">
        <title>Genomic Encyclopedia of Type Strains, Phase IV (KMG-IV): sequencing the most valuable type-strain genomes for metagenomic binning, comparative biology and taxonomic classification.</title>
        <authorList>
            <person name="Goeker M."/>
        </authorList>
    </citation>
    <scope>NUCLEOTIDE SEQUENCE [LARGE SCALE GENOMIC DNA]</scope>
    <source>
        <strain evidence="2 3">DSM 102969</strain>
    </source>
</reference>
<feature type="region of interest" description="Disordered" evidence="1">
    <location>
        <begin position="1"/>
        <end position="22"/>
    </location>
</feature>
<dbReference type="InterPro" id="IPR009050">
    <property type="entry name" value="Globin-like_sf"/>
</dbReference>
<accession>A0A4R6RN36</accession>
<sequence length="153" mass="16878">MSDDDLRVRAAGGPGFPRPPAGLSEDDIRALVHAFYDRIRADALLGPVFDAAIPDERWPVQLATMVDFWSGAVLRTDRYAGRPLPAHLALPGIGEAHFAHWLALFRRTAEDVLEPAAAAHFTMLAERIAHSFRLGIAFHRGEDSTRVAFLQAR</sequence>
<dbReference type="OrthoDB" id="25954at2"/>
<dbReference type="CDD" id="cd08916">
    <property type="entry name" value="TrHb3_P"/>
    <property type="match status" value="1"/>
</dbReference>
<organism evidence="2 3">
    <name type="scientific">Oharaeibacter diazotrophicus</name>
    <dbReference type="NCBI Taxonomy" id="1920512"/>
    <lineage>
        <taxon>Bacteria</taxon>
        <taxon>Pseudomonadati</taxon>
        <taxon>Pseudomonadota</taxon>
        <taxon>Alphaproteobacteria</taxon>
        <taxon>Hyphomicrobiales</taxon>
        <taxon>Pleomorphomonadaceae</taxon>
        <taxon>Oharaeibacter</taxon>
    </lineage>
</organism>
<evidence type="ECO:0000256" key="1">
    <source>
        <dbReference type="SAM" id="MobiDB-lite"/>
    </source>
</evidence>
<dbReference type="InterPro" id="IPR012292">
    <property type="entry name" value="Globin/Proto"/>
</dbReference>
<dbReference type="RefSeq" id="WP_126535412.1">
    <property type="nucleotide sequence ID" value="NZ_BSPM01000008.1"/>
</dbReference>
<dbReference type="GO" id="GO:0019825">
    <property type="term" value="F:oxygen binding"/>
    <property type="evidence" value="ECO:0007669"/>
    <property type="project" value="InterPro"/>
</dbReference>
<dbReference type="SUPFAM" id="SSF46458">
    <property type="entry name" value="Globin-like"/>
    <property type="match status" value="1"/>
</dbReference>
<keyword evidence="3" id="KW-1185">Reference proteome</keyword>
<evidence type="ECO:0000313" key="2">
    <source>
        <dbReference type="EMBL" id="TDP87467.1"/>
    </source>
</evidence>
<gene>
    <name evidence="2" type="ORF">EDD54_1362</name>
</gene>
<protein>
    <submittedName>
        <fullName evidence="2">Hemoglobin</fullName>
    </submittedName>
</protein>
<dbReference type="EMBL" id="SNXY01000006">
    <property type="protein sequence ID" value="TDP87467.1"/>
    <property type="molecule type" value="Genomic_DNA"/>
</dbReference>
<name>A0A4R6RN36_9HYPH</name>
<comment type="caution">
    <text evidence="2">The sequence shown here is derived from an EMBL/GenBank/DDBJ whole genome shotgun (WGS) entry which is preliminary data.</text>
</comment>
<dbReference type="Proteomes" id="UP000294547">
    <property type="component" value="Unassembled WGS sequence"/>
</dbReference>
<evidence type="ECO:0000313" key="3">
    <source>
        <dbReference type="Proteomes" id="UP000294547"/>
    </source>
</evidence>
<dbReference type="AlphaFoldDB" id="A0A4R6RN36"/>
<proteinExistence type="predicted"/>
<dbReference type="GO" id="GO:0020037">
    <property type="term" value="F:heme binding"/>
    <property type="evidence" value="ECO:0007669"/>
    <property type="project" value="InterPro"/>
</dbReference>